<dbReference type="EMBL" id="JAHHHN010000001">
    <property type="protein sequence ID" value="MBW4559653.1"/>
    <property type="molecule type" value="Genomic_DNA"/>
</dbReference>
<reference evidence="1" key="2">
    <citation type="journal article" date="2022" name="Microbiol. Resour. Announc.">
        <title>Metagenome Sequencing to Explore Phylogenomics of Terrestrial Cyanobacteria.</title>
        <authorList>
            <person name="Ward R.D."/>
            <person name="Stajich J.E."/>
            <person name="Johansen J.R."/>
            <person name="Huntemann M."/>
            <person name="Clum A."/>
            <person name="Foster B."/>
            <person name="Foster B."/>
            <person name="Roux S."/>
            <person name="Palaniappan K."/>
            <person name="Varghese N."/>
            <person name="Mukherjee S."/>
            <person name="Reddy T.B.K."/>
            <person name="Daum C."/>
            <person name="Copeland A."/>
            <person name="Chen I.A."/>
            <person name="Ivanova N.N."/>
            <person name="Kyrpides N.C."/>
            <person name="Shapiro N."/>
            <person name="Eloe-Fadrosh E.A."/>
            <person name="Pietrasiak N."/>
        </authorList>
    </citation>
    <scope>NUCLEOTIDE SEQUENCE</scope>
    <source>
        <strain evidence="1">JT2-VF2</strain>
    </source>
</reference>
<dbReference type="Proteomes" id="UP000715781">
    <property type="component" value="Unassembled WGS sequence"/>
</dbReference>
<gene>
    <name evidence="1" type="ORF">KME32_00605</name>
</gene>
<dbReference type="AlphaFoldDB" id="A0A951UDZ0"/>
<protein>
    <submittedName>
        <fullName evidence="1">Excisionase family protein</fullName>
    </submittedName>
</protein>
<sequence length="88" mass="10388">MNNFVTKKQLSNQIGLSSETFKRYRLQGIWQESIHWQKINSRTTLYNLPLILDWIANRDNPQAHQRAIEAYLHSLPSNQPLKRGRKVS</sequence>
<name>A0A951UDZ0_9NOST</name>
<comment type="caution">
    <text evidence="1">The sequence shown here is derived from an EMBL/GenBank/DDBJ whole genome shotgun (WGS) entry which is preliminary data.</text>
</comment>
<organism evidence="1 2">
    <name type="scientific">Mojavia pulchra JT2-VF2</name>
    <dbReference type="NCBI Taxonomy" id="287848"/>
    <lineage>
        <taxon>Bacteria</taxon>
        <taxon>Bacillati</taxon>
        <taxon>Cyanobacteriota</taxon>
        <taxon>Cyanophyceae</taxon>
        <taxon>Nostocales</taxon>
        <taxon>Nostocaceae</taxon>
    </lineage>
</organism>
<evidence type="ECO:0000313" key="2">
    <source>
        <dbReference type="Proteomes" id="UP000715781"/>
    </source>
</evidence>
<reference evidence="1" key="1">
    <citation type="submission" date="2021-05" db="EMBL/GenBank/DDBJ databases">
        <authorList>
            <person name="Pietrasiak N."/>
            <person name="Ward R."/>
            <person name="Stajich J.E."/>
            <person name="Kurbessoian T."/>
        </authorList>
    </citation>
    <scope>NUCLEOTIDE SEQUENCE</scope>
    <source>
        <strain evidence="1">JT2-VF2</strain>
    </source>
</reference>
<proteinExistence type="predicted"/>
<accession>A0A951UDZ0</accession>
<dbReference type="Gene3D" id="1.10.1660.60">
    <property type="entry name" value="Putative excisionased domain DUF1233"/>
    <property type="match status" value="1"/>
</dbReference>
<dbReference type="InterPro" id="IPR038146">
    <property type="entry name" value="933W_put_Xis_sf"/>
</dbReference>
<evidence type="ECO:0000313" key="1">
    <source>
        <dbReference type="EMBL" id="MBW4559653.1"/>
    </source>
</evidence>